<evidence type="ECO:0000256" key="3">
    <source>
        <dbReference type="ARBA" id="ARBA00023163"/>
    </source>
</evidence>
<evidence type="ECO:0000256" key="1">
    <source>
        <dbReference type="ARBA" id="ARBA00023015"/>
    </source>
</evidence>
<name>A0ABV3UAI0_9GAMM</name>
<dbReference type="SUPFAM" id="SSF46689">
    <property type="entry name" value="Homeodomain-like"/>
    <property type="match status" value="1"/>
</dbReference>
<feature type="compositionally biased region" description="Basic residues" evidence="5">
    <location>
        <begin position="12"/>
        <end position="21"/>
    </location>
</feature>
<dbReference type="PROSITE" id="PS50977">
    <property type="entry name" value="HTH_TETR_2"/>
    <property type="match status" value="1"/>
</dbReference>
<dbReference type="RefSeq" id="WP_368383240.1">
    <property type="nucleotide sequence ID" value="NZ_JBFRYA010000029.1"/>
</dbReference>
<dbReference type="InterPro" id="IPR001647">
    <property type="entry name" value="HTH_TetR"/>
</dbReference>
<feature type="domain" description="HTH tetR-type" evidence="6">
    <location>
        <begin position="17"/>
        <end position="77"/>
    </location>
</feature>
<evidence type="ECO:0000256" key="2">
    <source>
        <dbReference type="ARBA" id="ARBA00023125"/>
    </source>
</evidence>
<keyword evidence="3" id="KW-0804">Transcription</keyword>
<protein>
    <submittedName>
        <fullName evidence="7">TetR/AcrR family transcriptional regulator</fullName>
    </submittedName>
</protein>
<dbReference type="Pfam" id="PF00440">
    <property type="entry name" value="TetR_N"/>
    <property type="match status" value="1"/>
</dbReference>
<keyword evidence="2 4" id="KW-0238">DNA-binding</keyword>
<keyword evidence="8" id="KW-1185">Reference proteome</keyword>
<reference evidence="7 8" key="1">
    <citation type="journal article" date="2011" name="Int. J. Syst. Evol. Microbiol.">
        <title>Zhongshania antarctica gen. nov., sp. nov. and Zhongshania guokunii sp. nov., gammaproteobacteria respectively isolated from coastal attached (fast) ice and surface seawater of the Antarctic.</title>
        <authorList>
            <person name="Li H.J."/>
            <person name="Zhang X.Y."/>
            <person name="Chen C.X."/>
            <person name="Zhang Y.J."/>
            <person name="Gao Z.M."/>
            <person name="Yu Y."/>
            <person name="Chen X.L."/>
            <person name="Chen B."/>
            <person name="Zhang Y.Z."/>
        </authorList>
    </citation>
    <scope>NUCLEOTIDE SEQUENCE [LARGE SCALE GENOMIC DNA]</scope>
    <source>
        <strain evidence="7 8">ZS6-22T</strain>
    </source>
</reference>
<dbReference type="Gene3D" id="1.10.357.10">
    <property type="entry name" value="Tetracycline Repressor, domain 2"/>
    <property type="match status" value="1"/>
</dbReference>
<feature type="DNA-binding region" description="H-T-H motif" evidence="4">
    <location>
        <begin position="40"/>
        <end position="59"/>
    </location>
</feature>
<accession>A0ABV3UAI0</accession>
<dbReference type="PANTHER" id="PTHR30055">
    <property type="entry name" value="HTH-TYPE TRANSCRIPTIONAL REGULATOR RUTR"/>
    <property type="match status" value="1"/>
</dbReference>
<dbReference type="PRINTS" id="PR00455">
    <property type="entry name" value="HTHTETR"/>
</dbReference>
<dbReference type="PANTHER" id="PTHR30055:SF234">
    <property type="entry name" value="HTH-TYPE TRANSCRIPTIONAL REGULATOR BETI"/>
    <property type="match status" value="1"/>
</dbReference>
<organism evidence="7 8">
    <name type="scientific">Zhongshania guokunii</name>
    <dbReference type="NCBI Taxonomy" id="641783"/>
    <lineage>
        <taxon>Bacteria</taxon>
        <taxon>Pseudomonadati</taxon>
        <taxon>Pseudomonadota</taxon>
        <taxon>Gammaproteobacteria</taxon>
        <taxon>Cellvibrionales</taxon>
        <taxon>Spongiibacteraceae</taxon>
        <taxon>Zhongshania</taxon>
    </lineage>
</organism>
<keyword evidence="1" id="KW-0805">Transcription regulation</keyword>
<gene>
    <name evidence="7" type="ORF">AB4876_18875</name>
</gene>
<evidence type="ECO:0000313" key="7">
    <source>
        <dbReference type="EMBL" id="MEX1670973.1"/>
    </source>
</evidence>
<evidence type="ECO:0000313" key="8">
    <source>
        <dbReference type="Proteomes" id="UP001557485"/>
    </source>
</evidence>
<evidence type="ECO:0000256" key="4">
    <source>
        <dbReference type="PROSITE-ProRule" id="PRU00335"/>
    </source>
</evidence>
<dbReference type="InterPro" id="IPR050109">
    <property type="entry name" value="HTH-type_TetR-like_transc_reg"/>
</dbReference>
<dbReference type="Proteomes" id="UP001557485">
    <property type="component" value="Unassembled WGS sequence"/>
</dbReference>
<evidence type="ECO:0000259" key="6">
    <source>
        <dbReference type="PROSITE" id="PS50977"/>
    </source>
</evidence>
<proteinExistence type="predicted"/>
<dbReference type="InterPro" id="IPR009057">
    <property type="entry name" value="Homeodomain-like_sf"/>
</dbReference>
<sequence length="113" mass="12485">MCTYGKQTPPPHQRRKQRGRRRLAEAAVALASKHGFGNVTVVQIAKAADYSASTFFRHFKTKEDAVFLMSPSITKAYVRCCGTKAMIVLRGVGHGRLLSRACRTGLMTTQSLQ</sequence>
<evidence type="ECO:0000256" key="5">
    <source>
        <dbReference type="SAM" id="MobiDB-lite"/>
    </source>
</evidence>
<dbReference type="EMBL" id="JBFRYA010000029">
    <property type="protein sequence ID" value="MEX1670973.1"/>
    <property type="molecule type" value="Genomic_DNA"/>
</dbReference>
<feature type="region of interest" description="Disordered" evidence="5">
    <location>
        <begin position="1"/>
        <end position="24"/>
    </location>
</feature>
<comment type="caution">
    <text evidence="7">The sequence shown here is derived from an EMBL/GenBank/DDBJ whole genome shotgun (WGS) entry which is preliminary data.</text>
</comment>